<keyword evidence="1 4" id="KW-0597">Phosphoprotein</keyword>
<dbReference type="Pfam" id="PF00072">
    <property type="entry name" value="Response_reg"/>
    <property type="match status" value="1"/>
</dbReference>
<accession>A0A3G8MA89</accession>
<keyword evidence="2" id="KW-0902">Two-component regulatory system</keyword>
<dbReference type="SUPFAM" id="SSF52172">
    <property type="entry name" value="CheY-like"/>
    <property type="match status" value="1"/>
</dbReference>
<dbReference type="GO" id="GO:0006355">
    <property type="term" value="P:regulation of DNA-templated transcription"/>
    <property type="evidence" value="ECO:0007669"/>
    <property type="project" value="TreeGrafter"/>
</dbReference>
<name>A0A3G8MA89_9HYPH</name>
<evidence type="ECO:0000256" key="3">
    <source>
        <dbReference type="ARBA" id="ARBA00023125"/>
    </source>
</evidence>
<evidence type="ECO:0000259" key="5">
    <source>
        <dbReference type="PROSITE" id="PS50110"/>
    </source>
</evidence>
<dbReference type="Proteomes" id="UP000273982">
    <property type="component" value="Chromosome"/>
</dbReference>
<dbReference type="PANTHER" id="PTHR48111">
    <property type="entry name" value="REGULATOR OF RPOS"/>
    <property type="match status" value="1"/>
</dbReference>
<dbReference type="EMBL" id="CP034086">
    <property type="protein sequence ID" value="AZG77728.1"/>
    <property type="molecule type" value="Genomic_DNA"/>
</dbReference>
<dbReference type="Gene3D" id="3.40.50.2300">
    <property type="match status" value="1"/>
</dbReference>
<dbReference type="AlphaFoldDB" id="A0A3G8MA89"/>
<dbReference type="SMART" id="SM00448">
    <property type="entry name" value="REC"/>
    <property type="match status" value="1"/>
</dbReference>
<dbReference type="GO" id="GO:0005829">
    <property type="term" value="C:cytosol"/>
    <property type="evidence" value="ECO:0007669"/>
    <property type="project" value="TreeGrafter"/>
</dbReference>
<organism evidence="6 7">
    <name type="scientific">Methylocystis rosea</name>
    <dbReference type="NCBI Taxonomy" id="173366"/>
    <lineage>
        <taxon>Bacteria</taxon>
        <taxon>Pseudomonadati</taxon>
        <taxon>Pseudomonadota</taxon>
        <taxon>Alphaproteobacteria</taxon>
        <taxon>Hyphomicrobiales</taxon>
        <taxon>Methylocystaceae</taxon>
        <taxon>Methylocystis</taxon>
    </lineage>
</organism>
<protein>
    <submittedName>
        <fullName evidence="6">Response regulator</fullName>
    </submittedName>
</protein>
<evidence type="ECO:0000313" key="7">
    <source>
        <dbReference type="Proteomes" id="UP000273982"/>
    </source>
</evidence>
<dbReference type="InterPro" id="IPR039420">
    <property type="entry name" value="WalR-like"/>
</dbReference>
<evidence type="ECO:0000256" key="2">
    <source>
        <dbReference type="ARBA" id="ARBA00023012"/>
    </source>
</evidence>
<dbReference type="GO" id="GO:0032993">
    <property type="term" value="C:protein-DNA complex"/>
    <property type="evidence" value="ECO:0007669"/>
    <property type="project" value="TreeGrafter"/>
</dbReference>
<evidence type="ECO:0000313" key="6">
    <source>
        <dbReference type="EMBL" id="AZG77728.1"/>
    </source>
</evidence>
<dbReference type="GO" id="GO:0000976">
    <property type="term" value="F:transcription cis-regulatory region binding"/>
    <property type="evidence" value="ECO:0007669"/>
    <property type="project" value="TreeGrafter"/>
</dbReference>
<feature type="domain" description="Response regulatory" evidence="5">
    <location>
        <begin position="5"/>
        <end position="115"/>
    </location>
</feature>
<keyword evidence="3" id="KW-0238">DNA-binding</keyword>
<evidence type="ECO:0000256" key="1">
    <source>
        <dbReference type="ARBA" id="ARBA00022553"/>
    </source>
</evidence>
<dbReference type="GO" id="GO:0000156">
    <property type="term" value="F:phosphorelay response regulator activity"/>
    <property type="evidence" value="ECO:0007669"/>
    <property type="project" value="TreeGrafter"/>
</dbReference>
<evidence type="ECO:0000256" key="4">
    <source>
        <dbReference type="PROSITE-ProRule" id="PRU00169"/>
    </source>
</evidence>
<dbReference type="InterPro" id="IPR001789">
    <property type="entry name" value="Sig_transdc_resp-reg_receiver"/>
</dbReference>
<dbReference type="KEGG" id="mros:EHO51_13880"/>
<dbReference type="PANTHER" id="PTHR48111:SF40">
    <property type="entry name" value="PHOSPHATE REGULON TRANSCRIPTIONAL REGULATORY PROTEIN PHOB"/>
    <property type="match status" value="1"/>
</dbReference>
<feature type="modified residue" description="4-aspartylphosphate" evidence="4">
    <location>
        <position position="55"/>
    </location>
</feature>
<gene>
    <name evidence="6" type="ORF">EHO51_13880</name>
</gene>
<sequence length="124" mass="13330">MSEPRILIVEDEAVIAMALEMFLEELGARVVATAGNVQDALQKATSEDFDLAFLDINLNGQKAHVLPGVLERRHKPFAFVTGYGEQGVLEAHADAPVVTKPFSRDAISTALEKLKSRMPGGPSG</sequence>
<proteinExistence type="predicted"/>
<dbReference type="InterPro" id="IPR011006">
    <property type="entry name" value="CheY-like_superfamily"/>
</dbReference>
<dbReference type="RefSeq" id="WP_124739381.1">
    <property type="nucleotide sequence ID" value="NZ_CP034086.1"/>
</dbReference>
<dbReference type="PROSITE" id="PS50110">
    <property type="entry name" value="RESPONSE_REGULATORY"/>
    <property type="match status" value="1"/>
</dbReference>
<reference evidence="6 7" key="1">
    <citation type="submission" date="2018-11" db="EMBL/GenBank/DDBJ databases">
        <title>Genome squencing of methanotrophic bacteria isolated from alkaline groundwater in Korea.</title>
        <authorList>
            <person name="Nguyen L.N."/>
        </authorList>
    </citation>
    <scope>NUCLEOTIDE SEQUENCE [LARGE SCALE GENOMIC DNA]</scope>
    <source>
        <strain evidence="6 7">GW6</strain>
    </source>
</reference>